<accession>A0A388KRH4</accession>
<name>A0A388KRH4_CHABU</name>
<organism evidence="1 2">
    <name type="scientific">Chara braunii</name>
    <name type="common">Braun's stonewort</name>
    <dbReference type="NCBI Taxonomy" id="69332"/>
    <lineage>
        <taxon>Eukaryota</taxon>
        <taxon>Viridiplantae</taxon>
        <taxon>Streptophyta</taxon>
        <taxon>Charophyceae</taxon>
        <taxon>Charales</taxon>
        <taxon>Characeae</taxon>
        <taxon>Chara</taxon>
    </lineage>
</organism>
<dbReference type="EMBL" id="BFEA01000170">
    <property type="protein sequence ID" value="GBG72671.1"/>
    <property type="molecule type" value="Genomic_DNA"/>
</dbReference>
<sequence>MVEYSCGVRLKSAQFKHQRMRQRVNVYLAHFRGQSEEYVPGALQRTACRTWTCKANLAKRAADLVLDVAVY</sequence>
<protein>
    <submittedName>
        <fullName evidence="1">Uncharacterized protein</fullName>
    </submittedName>
</protein>
<dbReference type="Gramene" id="GBG72671">
    <property type="protein sequence ID" value="GBG72671"/>
    <property type="gene ID" value="CBR_g12242"/>
</dbReference>
<gene>
    <name evidence="1" type="ORF">CBR_g12242</name>
</gene>
<proteinExistence type="predicted"/>
<evidence type="ECO:0000313" key="2">
    <source>
        <dbReference type="Proteomes" id="UP000265515"/>
    </source>
</evidence>
<evidence type="ECO:0000313" key="1">
    <source>
        <dbReference type="EMBL" id="GBG72671.1"/>
    </source>
</evidence>
<dbReference type="Proteomes" id="UP000265515">
    <property type="component" value="Unassembled WGS sequence"/>
</dbReference>
<keyword evidence="2" id="KW-1185">Reference proteome</keyword>
<comment type="caution">
    <text evidence="1">The sequence shown here is derived from an EMBL/GenBank/DDBJ whole genome shotgun (WGS) entry which is preliminary data.</text>
</comment>
<dbReference type="AlphaFoldDB" id="A0A388KRH4"/>
<reference evidence="1 2" key="1">
    <citation type="journal article" date="2018" name="Cell">
        <title>The Chara Genome: Secondary Complexity and Implications for Plant Terrestrialization.</title>
        <authorList>
            <person name="Nishiyama T."/>
            <person name="Sakayama H."/>
            <person name="Vries J.D."/>
            <person name="Buschmann H."/>
            <person name="Saint-Marcoux D."/>
            <person name="Ullrich K.K."/>
            <person name="Haas F.B."/>
            <person name="Vanderstraeten L."/>
            <person name="Becker D."/>
            <person name="Lang D."/>
            <person name="Vosolsobe S."/>
            <person name="Rombauts S."/>
            <person name="Wilhelmsson P.K.I."/>
            <person name="Janitza P."/>
            <person name="Kern R."/>
            <person name="Heyl A."/>
            <person name="Rumpler F."/>
            <person name="Villalobos L.I.A.C."/>
            <person name="Clay J.M."/>
            <person name="Skokan R."/>
            <person name="Toyoda A."/>
            <person name="Suzuki Y."/>
            <person name="Kagoshima H."/>
            <person name="Schijlen E."/>
            <person name="Tajeshwar N."/>
            <person name="Catarino B."/>
            <person name="Hetherington A.J."/>
            <person name="Saltykova A."/>
            <person name="Bonnot C."/>
            <person name="Breuninger H."/>
            <person name="Symeonidi A."/>
            <person name="Radhakrishnan G.V."/>
            <person name="Van Nieuwerburgh F."/>
            <person name="Deforce D."/>
            <person name="Chang C."/>
            <person name="Karol K.G."/>
            <person name="Hedrich R."/>
            <person name="Ulvskov P."/>
            <person name="Glockner G."/>
            <person name="Delwiche C.F."/>
            <person name="Petrasek J."/>
            <person name="Van de Peer Y."/>
            <person name="Friml J."/>
            <person name="Beilby M."/>
            <person name="Dolan L."/>
            <person name="Kohara Y."/>
            <person name="Sugano S."/>
            <person name="Fujiyama A."/>
            <person name="Delaux P.-M."/>
            <person name="Quint M."/>
            <person name="TheiBen G."/>
            <person name="Hagemann M."/>
            <person name="Harholt J."/>
            <person name="Dunand C."/>
            <person name="Zachgo S."/>
            <person name="Langdale J."/>
            <person name="Maumus F."/>
            <person name="Straeten D.V.D."/>
            <person name="Gould S.B."/>
            <person name="Rensing S.A."/>
        </authorList>
    </citation>
    <scope>NUCLEOTIDE SEQUENCE [LARGE SCALE GENOMIC DNA]</scope>
    <source>
        <strain evidence="1 2">S276</strain>
    </source>
</reference>